<protein>
    <recommendedName>
        <fullName evidence="4">MT-A70-domain-containing protein</fullName>
    </recommendedName>
</protein>
<dbReference type="GO" id="GO:0008168">
    <property type="term" value="F:methyltransferase activity"/>
    <property type="evidence" value="ECO:0007669"/>
    <property type="project" value="TreeGrafter"/>
</dbReference>
<dbReference type="SUPFAM" id="SSF53335">
    <property type="entry name" value="S-adenosyl-L-methionine-dependent methyltransferases"/>
    <property type="match status" value="1"/>
</dbReference>
<evidence type="ECO:0000313" key="3">
    <source>
        <dbReference type="Proteomes" id="UP001150569"/>
    </source>
</evidence>
<dbReference type="GO" id="GO:0005634">
    <property type="term" value="C:nucleus"/>
    <property type="evidence" value="ECO:0007669"/>
    <property type="project" value="TreeGrafter"/>
</dbReference>
<gene>
    <name evidence="2" type="ORF">IWQ60_006171</name>
</gene>
<evidence type="ECO:0000313" key="2">
    <source>
        <dbReference type="EMBL" id="KAJ1922970.1"/>
    </source>
</evidence>
<dbReference type="InterPro" id="IPR007757">
    <property type="entry name" value="MT-A70-like"/>
</dbReference>
<feature type="region of interest" description="Disordered" evidence="1">
    <location>
        <begin position="51"/>
        <end position="71"/>
    </location>
</feature>
<feature type="compositionally biased region" description="Low complexity" evidence="1">
    <location>
        <begin position="326"/>
        <end position="361"/>
    </location>
</feature>
<dbReference type="InterPro" id="IPR029063">
    <property type="entry name" value="SAM-dependent_MTases_sf"/>
</dbReference>
<dbReference type="OrthoDB" id="6781668at2759"/>
<keyword evidence="3" id="KW-1185">Reference proteome</keyword>
<feature type="region of interest" description="Disordered" evidence="1">
    <location>
        <begin position="267"/>
        <end position="288"/>
    </location>
</feature>
<dbReference type="PANTHER" id="PTHR12829:SF8">
    <property type="entry name" value="CHROMOSOME UNDETERMINED SCAFFOLD_82, WHOLE GENOME SHOTGUN SEQUENCE"/>
    <property type="match status" value="1"/>
</dbReference>
<feature type="compositionally biased region" description="Low complexity" evidence="1">
    <location>
        <begin position="402"/>
        <end position="434"/>
    </location>
</feature>
<feature type="region of interest" description="Disordered" evidence="1">
    <location>
        <begin position="399"/>
        <end position="438"/>
    </location>
</feature>
<feature type="compositionally biased region" description="Gly residues" evidence="1">
    <location>
        <begin position="267"/>
        <end position="279"/>
    </location>
</feature>
<sequence>MTDMADWVQSPVSLSSRKRKSDSPSSAMSPTPSLPADIDDLAQLLDDILDGDCPPKRPRSPDLSPLVINNVLGPSPSEQILEASGAPGSTVTASLDTIILDDSPVASTHSLALATATAAAMKKRSVASGPHRKTMALPPVRRSGGQFENVFTRDQVKAWSAARIHAWNIRHTNPEAYYYRFVDPTEGQSNGGFNAADHQAFMARLEVWRTAGYRIGSAWGLFSKGVPHKAGYMCSSYYRKLLEQRKLVDDAYGWVDGKLVMVNKQRPGGGGTTGGGVVGNSGAVPDPTLSERWQTEELKTAEAEIDGWIREFHGDNALTSSRLGLTRQSKTTSSTTKPAARAKATVTPSSLTKASPTVASPPSMPAPSKPTSHDRFKAPYVIPNPEFKQRMRQLADIRAAQTRSPTTSGVSTSTYTTTTTLATPSSLPTPNSTTMGTIIRPRLQDPDFMVAPPRTKATQIDLSKFWSGVKAPEAPMPEPIYVRLPNVIPTTWAKPIVTLEAQQEATPESTEYLFLEVDRIVELEPTVLADACRESRLDDPTIGDKSSTAIESPALAAIAPSSPAQLDLASLSFDGILVDPPWTEAYVEDQYRNCFPGEHDDGNEDTPTPGVTVSEVGALLARVLPCLPRGMVFLWTHKAILPAVVEMMAHLDCRYVENLIWFKKRLNHTHHGRPSPYIRTSKETLLLFKKGEGFDIRHQRSADVIIDFARPVRDWIYHDWTEPRPDTVYEMIETLLPNAAYDHELGRGRLLELWANRDIARRSGWVYVREPKRGFEMLEDPYRALQQQLQQLPREVIGVATEASKSAPSPSSRFRSLVDLRTRWRRSQLTHRAQKAMRSGSSWQLCHALSAPAEPWLVPRRLHILKELDIASDDDPKIEEVTKEIVAPFVVAIPSSSSVDQLDSETGESG</sequence>
<dbReference type="AlphaFoldDB" id="A0A9W8A4W0"/>
<dbReference type="Proteomes" id="UP001150569">
    <property type="component" value="Unassembled WGS sequence"/>
</dbReference>
<evidence type="ECO:0000256" key="1">
    <source>
        <dbReference type="SAM" id="MobiDB-lite"/>
    </source>
</evidence>
<accession>A0A9W8A4W0</accession>
<name>A0A9W8A4W0_9FUNG</name>
<comment type="caution">
    <text evidence="2">The sequence shown here is derived from an EMBL/GenBank/DDBJ whole genome shotgun (WGS) entry which is preliminary data.</text>
</comment>
<evidence type="ECO:0008006" key="4">
    <source>
        <dbReference type="Google" id="ProtNLM"/>
    </source>
</evidence>
<dbReference type="EMBL" id="JANBPT010000362">
    <property type="protein sequence ID" value="KAJ1922970.1"/>
    <property type="molecule type" value="Genomic_DNA"/>
</dbReference>
<reference evidence="2" key="1">
    <citation type="submission" date="2022-07" db="EMBL/GenBank/DDBJ databases">
        <title>Phylogenomic reconstructions and comparative analyses of Kickxellomycotina fungi.</title>
        <authorList>
            <person name="Reynolds N.K."/>
            <person name="Stajich J.E."/>
            <person name="Barry K."/>
            <person name="Grigoriev I.V."/>
            <person name="Crous P."/>
            <person name="Smith M.E."/>
        </authorList>
    </citation>
    <scope>NUCLEOTIDE SEQUENCE</scope>
    <source>
        <strain evidence="2">RSA 861</strain>
    </source>
</reference>
<dbReference type="GO" id="GO:0036396">
    <property type="term" value="C:RNA N6-methyladenosine methyltransferase complex"/>
    <property type="evidence" value="ECO:0007669"/>
    <property type="project" value="TreeGrafter"/>
</dbReference>
<feature type="region of interest" description="Disordered" evidence="1">
    <location>
        <begin position="322"/>
        <end position="377"/>
    </location>
</feature>
<organism evidence="2 3">
    <name type="scientific">Tieghemiomyces parasiticus</name>
    <dbReference type="NCBI Taxonomy" id="78921"/>
    <lineage>
        <taxon>Eukaryota</taxon>
        <taxon>Fungi</taxon>
        <taxon>Fungi incertae sedis</taxon>
        <taxon>Zoopagomycota</taxon>
        <taxon>Kickxellomycotina</taxon>
        <taxon>Dimargaritomycetes</taxon>
        <taxon>Dimargaritales</taxon>
        <taxon>Dimargaritaceae</taxon>
        <taxon>Tieghemiomyces</taxon>
    </lineage>
</organism>
<proteinExistence type="predicted"/>
<dbReference type="Pfam" id="PF05063">
    <property type="entry name" value="MT-A70"/>
    <property type="match status" value="1"/>
</dbReference>
<feature type="region of interest" description="Disordered" evidence="1">
    <location>
        <begin position="1"/>
        <end position="37"/>
    </location>
</feature>
<dbReference type="PANTHER" id="PTHR12829">
    <property type="entry name" value="N6-ADENOSINE-METHYLTRANSFERASE"/>
    <property type="match status" value="1"/>
</dbReference>